<dbReference type="InterPro" id="IPR043128">
    <property type="entry name" value="Rev_trsase/Diguanyl_cyclase"/>
</dbReference>
<dbReference type="GO" id="GO:1902201">
    <property type="term" value="P:negative regulation of bacterial-type flagellum-dependent cell motility"/>
    <property type="evidence" value="ECO:0007669"/>
    <property type="project" value="TreeGrafter"/>
</dbReference>
<dbReference type="GO" id="GO:0052621">
    <property type="term" value="F:diguanylate cyclase activity"/>
    <property type="evidence" value="ECO:0007669"/>
    <property type="project" value="TreeGrafter"/>
</dbReference>
<dbReference type="GO" id="GO:0005886">
    <property type="term" value="C:plasma membrane"/>
    <property type="evidence" value="ECO:0007669"/>
    <property type="project" value="TreeGrafter"/>
</dbReference>
<dbReference type="RefSeq" id="WP_074833243.1">
    <property type="nucleotide sequence ID" value="NZ_FOAT01000007.1"/>
</dbReference>
<evidence type="ECO:0000256" key="2">
    <source>
        <dbReference type="SAM" id="Phobius"/>
    </source>
</evidence>
<accession>A0A1H7KVP8</accession>
<dbReference type="Gene3D" id="6.10.340.10">
    <property type="match status" value="1"/>
</dbReference>
<reference evidence="4 5" key="1">
    <citation type="submission" date="2016-10" db="EMBL/GenBank/DDBJ databases">
        <authorList>
            <person name="de Groot N.N."/>
        </authorList>
    </citation>
    <scope>NUCLEOTIDE SEQUENCE [LARGE SCALE GENOMIC DNA]</scope>
    <source>
        <strain evidence="4 5">KH2T6</strain>
    </source>
</reference>
<evidence type="ECO:0000313" key="4">
    <source>
        <dbReference type="EMBL" id="SEK90828.1"/>
    </source>
</evidence>
<sequence length="491" mass="56320">MTDDKKRFSIKIKMYIFVTLTVFAVAAGTAMIAFMTSVSRINSYYKQCASDNAKNVASFMDGDYLAELKAVAEDENYQQIRAKAAEDKNDAPIEEYLKEKGLFEQYCRTRDYISQYVSNIKDMKYIYVLAYGDKNAVQDMYLVNDDTSPLYDIGYCEDREKELQGMDLAALPEPTISNGDWGWLCSDFEPVYDSKGECVCVVGCDFGMDDVMKARRRLLVYLVLGSLGFVAVVLTGAVLFIKKLLIRPLDAMTREIKKFKPSEHLSYEEAGVIDLDIDRNDEIGEIYRCIRHMEIDTIDKLNELYNLQADKLKAEEDIKAKQQQIGQLSIETYKDALTGVGNKAAYIKKTEDFTPSYPKEFAIVMVDMNNLKQINDEHGHKSGDHYIRGCCRMICEAYKHSPVYRIGGDEFLVLLQGTDYQNRWAIFDQIKNDFEESYSHTEADPWDRFSAAVGMAEKASDDMTLDFVFKRADKAMYENKTEFKKKYGSYR</sequence>
<dbReference type="InterPro" id="IPR000160">
    <property type="entry name" value="GGDEF_dom"/>
</dbReference>
<dbReference type="CDD" id="cd01949">
    <property type="entry name" value="GGDEF"/>
    <property type="match status" value="1"/>
</dbReference>
<gene>
    <name evidence="4" type="ORF">SAMN05216469_107126</name>
</gene>
<dbReference type="CDD" id="cd06225">
    <property type="entry name" value="HAMP"/>
    <property type="match status" value="1"/>
</dbReference>
<dbReference type="AlphaFoldDB" id="A0A1H7KVP8"/>
<dbReference type="GO" id="GO:0043709">
    <property type="term" value="P:cell adhesion involved in single-species biofilm formation"/>
    <property type="evidence" value="ECO:0007669"/>
    <property type="project" value="TreeGrafter"/>
</dbReference>
<dbReference type="InterPro" id="IPR029787">
    <property type="entry name" value="Nucleotide_cyclase"/>
</dbReference>
<dbReference type="Pfam" id="PF00990">
    <property type="entry name" value="GGDEF"/>
    <property type="match status" value="1"/>
</dbReference>
<dbReference type="PANTHER" id="PTHR45138">
    <property type="entry name" value="REGULATORY COMPONENTS OF SENSORY TRANSDUCTION SYSTEM"/>
    <property type="match status" value="1"/>
</dbReference>
<dbReference type="NCBIfam" id="TIGR00254">
    <property type="entry name" value="GGDEF"/>
    <property type="match status" value="1"/>
</dbReference>
<feature type="transmembrane region" description="Helical" evidence="2">
    <location>
        <begin position="12"/>
        <end position="36"/>
    </location>
</feature>
<dbReference type="Proteomes" id="UP000186015">
    <property type="component" value="Unassembled WGS sequence"/>
</dbReference>
<evidence type="ECO:0000259" key="3">
    <source>
        <dbReference type="PROSITE" id="PS50887"/>
    </source>
</evidence>
<feature type="transmembrane region" description="Helical" evidence="2">
    <location>
        <begin position="218"/>
        <end position="241"/>
    </location>
</feature>
<dbReference type="SUPFAM" id="SSF55073">
    <property type="entry name" value="Nucleotide cyclase"/>
    <property type="match status" value="1"/>
</dbReference>
<feature type="coiled-coil region" evidence="1">
    <location>
        <begin position="304"/>
        <end position="331"/>
    </location>
</feature>
<organism evidence="4 5">
    <name type="scientific">Ruminococcus albus</name>
    <dbReference type="NCBI Taxonomy" id="1264"/>
    <lineage>
        <taxon>Bacteria</taxon>
        <taxon>Bacillati</taxon>
        <taxon>Bacillota</taxon>
        <taxon>Clostridia</taxon>
        <taxon>Eubacteriales</taxon>
        <taxon>Oscillospiraceae</taxon>
        <taxon>Ruminococcus</taxon>
    </lineage>
</organism>
<dbReference type="EMBL" id="FOAT01000007">
    <property type="protein sequence ID" value="SEK90828.1"/>
    <property type="molecule type" value="Genomic_DNA"/>
</dbReference>
<evidence type="ECO:0000256" key="1">
    <source>
        <dbReference type="SAM" id="Coils"/>
    </source>
</evidence>
<keyword evidence="2" id="KW-0812">Transmembrane</keyword>
<proteinExistence type="predicted"/>
<dbReference type="Gene3D" id="3.30.70.270">
    <property type="match status" value="1"/>
</dbReference>
<dbReference type="PROSITE" id="PS50887">
    <property type="entry name" value="GGDEF"/>
    <property type="match status" value="1"/>
</dbReference>
<keyword evidence="2" id="KW-0472">Membrane</keyword>
<evidence type="ECO:0000313" key="5">
    <source>
        <dbReference type="Proteomes" id="UP000186015"/>
    </source>
</evidence>
<dbReference type="PANTHER" id="PTHR45138:SF9">
    <property type="entry name" value="DIGUANYLATE CYCLASE DGCM-RELATED"/>
    <property type="match status" value="1"/>
</dbReference>
<dbReference type="SMART" id="SM00267">
    <property type="entry name" value="GGDEF"/>
    <property type="match status" value="1"/>
</dbReference>
<keyword evidence="2" id="KW-1133">Transmembrane helix</keyword>
<protein>
    <submittedName>
        <fullName evidence="4">Diguanylate cyclase (GGDEF) domain-containing protein</fullName>
    </submittedName>
</protein>
<dbReference type="InterPro" id="IPR050469">
    <property type="entry name" value="Diguanylate_Cyclase"/>
</dbReference>
<feature type="domain" description="GGDEF" evidence="3">
    <location>
        <begin position="359"/>
        <end position="491"/>
    </location>
</feature>
<name>A0A1H7KVP8_RUMAL</name>
<keyword evidence="1" id="KW-0175">Coiled coil</keyword>